<protein>
    <submittedName>
        <fullName evidence="2">ImmA/IrrE family metallo-endopeptidase</fullName>
    </submittedName>
</protein>
<dbReference type="InterPro" id="IPR010359">
    <property type="entry name" value="IrrE_HExxH"/>
</dbReference>
<gene>
    <name evidence="2" type="ORF">KKP3000_001911</name>
</gene>
<evidence type="ECO:0000259" key="1">
    <source>
        <dbReference type="Pfam" id="PF06114"/>
    </source>
</evidence>
<feature type="domain" description="IrrE N-terminal-like" evidence="1">
    <location>
        <begin position="41"/>
        <end position="154"/>
    </location>
</feature>
<dbReference type="Proteomes" id="UP001579974">
    <property type="component" value="Unassembled WGS sequence"/>
</dbReference>
<comment type="caution">
    <text evidence="2">The sequence shown here is derived from an EMBL/GenBank/DDBJ whole genome shotgun (WGS) entry which is preliminary data.</text>
</comment>
<evidence type="ECO:0000313" key="2">
    <source>
        <dbReference type="EMBL" id="MFB5192702.1"/>
    </source>
</evidence>
<name>A0ABV5AKD3_9BACL</name>
<reference evidence="2 3" key="1">
    <citation type="journal article" date="2024" name="Int. J. Mol. Sci.">
        <title>Exploration of Alicyclobacillus spp. Genome in Search of Antibiotic Resistance.</title>
        <authorList>
            <person name="Bucka-Kolendo J."/>
            <person name="Kiousi D.E."/>
            <person name="Dekowska A."/>
            <person name="Mikolajczuk-Szczyrba A."/>
            <person name="Karadedos D.M."/>
            <person name="Michael P."/>
            <person name="Galanis A."/>
            <person name="Sokolowska B."/>
        </authorList>
    </citation>
    <scope>NUCLEOTIDE SEQUENCE [LARGE SCALE GENOMIC DNA]</scope>
    <source>
        <strain evidence="2 3">KKP 3000</strain>
    </source>
</reference>
<dbReference type="Gene3D" id="1.10.10.2910">
    <property type="match status" value="1"/>
</dbReference>
<sequence>MQFEDLELYKPTPMEAAIQTLYKRHHIVSPCDIDMDRMAGELGVEVRYLAHESNTAKLGSKYFVIVDDRVHWTQQRIEFAHELGHILMHYGNQLNMPPDFKNLQEWQADRFAMYALAPTFMIANCITNAYSRQQLVRQLAETFDVTDVFMDVRLDILEQRLRSLAWDRHVKTVVQLERQMYDYTYPHPTDKRIEYLVKDGIVIGRRRRAE</sequence>
<organism evidence="2 3">
    <name type="scientific">Alicyclobacillus fastidiosus</name>
    <dbReference type="NCBI Taxonomy" id="392011"/>
    <lineage>
        <taxon>Bacteria</taxon>
        <taxon>Bacillati</taxon>
        <taxon>Bacillota</taxon>
        <taxon>Bacilli</taxon>
        <taxon>Bacillales</taxon>
        <taxon>Alicyclobacillaceae</taxon>
        <taxon>Alicyclobacillus</taxon>
    </lineage>
</organism>
<proteinExistence type="predicted"/>
<dbReference type="EMBL" id="JBDXSU010000026">
    <property type="protein sequence ID" value="MFB5192702.1"/>
    <property type="molecule type" value="Genomic_DNA"/>
</dbReference>
<accession>A0ABV5AKD3</accession>
<dbReference type="Pfam" id="PF06114">
    <property type="entry name" value="Peptidase_M78"/>
    <property type="match status" value="1"/>
</dbReference>
<dbReference type="RefSeq" id="WP_275474281.1">
    <property type="nucleotide sequence ID" value="NZ_CP162940.1"/>
</dbReference>
<evidence type="ECO:0000313" key="3">
    <source>
        <dbReference type="Proteomes" id="UP001579974"/>
    </source>
</evidence>
<keyword evidence="3" id="KW-1185">Reference proteome</keyword>